<organism evidence="6 7">
    <name type="scientific">Sulfitobacter porphyrae</name>
    <dbReference type="NCBI Taxonomy" id="1246864"/>
    <lineage>
        <taxon>Bacteria</taxon>
        <taxon>Pseudomonadati</taxon>
        <taxon>Pseudomonadota</taxon>
        <taxon>Alphaproteobacteria</taxon>
        <taxon>Rhodobacterales</taxon>
        <taxon>Roseobacteraceae</taxon>
        <taxon>Sulfitobacter</taxon>
    </lineage>
</organism>
<dbReference type="PROSITE" id="PS51078">
    <property type="entry name" value="ICLR_ED"/>
    <property type="match status" value="1"/>
</dbReference>
<sequence length="156" mass="17768">MDKAFTKGIRLIEALANSDRPRGVTDLAVELELTKSNVHRLLATLQANGFVQQVPHQSTYELTIKIWELGLRVLRRVDLVSAARPAMQRLAELTHETVHLSILQGQDVVYIDKIETNHHVRAHTRIGARAPPIQWPRGRRCLRRCQTPIWMCSAPN</sequence>
<dbReference type="InterPro" id="IPR036390">
    <property type="entry name" value="WH_DNA-bd_sf"/>
</dbReference>
<dbReference type="PANTHER" id="PTHR30136:SF24">
    <property type="entry name" value="HTH-TYPE TRANSCRIPTIONAL REPRESSOR ALLR"/>
    <property type="match status" value="1"/>
</dbReference>
<dbReference type="Gene3D" id="1.10.10.10">
    <property type="entry name" value="Winged helix-like DNA-binding domain superfamily/Winged helix DNA-binding domain"/>
    <property type="match status" value="1"/>
</dbReference>
<keyword evidence="1" id="KW-0805">Transcription regulation</keyword>
<dbReference type="Proteomes" id="UP001596353">
    <property type="component" value="Unassembled WGS sequence"/>
</dbReference>
<dbReference type="SUPFAM" id="SSF46785">
    <property type="entry name" value="Winged helix' DNA-binding domain"/>
    <property type="match status" value="1"/>
</dbReference>
<dbReference type="PROSITE" id="PS51077">
    <property type="entry name" value="HTH_ICLR"/>
    <property type="match status" value="1"/>
</dbReference>
<evidence type="ECO:0000256" key="3">
    <source>
        <dbReference type="ARBA" id="ARBA00023163"/>
    </source>
</evidence>
<keyword evidence="3" id="KW-0804">Transcription</keyword>
<keyword evidence="2" id="KW-0238">DNA-binding</keyword>
<dbReference type="SMART" id="SM00346">
    <property type="entry name" value="HTH_ICLR"/>
    <property type="match status" value="1"/>
</dbReference>
<proteinExistence type="predicted"/>
<dbReference type="Gene3D" id="3.30.450.40">
    <property type="match status" value="1"/>
</dbReference>
<evidence type="ECO:0000256" key="1">
    <source>
        <dbReference type="ARBA" id="ARBA00023015"/>
    </source>
</evidence>
<dbReference type="InterPro" id="IPR014757">
    <property type="entry name" value="Tscrpt_reg_IclR_C"/>
</dbReference>
<dbReference type="InterPro" id="IPR036388">
    <property type="entry name" value="WH-like_DNA-bd_sf"/>
</dbReference>
<evidence type="ECO:0000259" key="5">
    <source>
        <dbReference type="PROSITE" id="PS51078"/>
    </source>
</evidence>
<protein>
    <submittedName>
        <fullName evidence="6">IclR family transcriptional regulator</fullName>
    </submittedName>
</protein>
<comment type="caution">
    <text evidence="6">The sequence shown here is derived from an EMBL/GenBank/DDBJ whole genome shotgun (WGS) entry which is preliminary data.</text>
</comment>
<dbReference type="Pfam" id="PF09339">
    <property type="entry name" value="HTH_IclR"/>
    <property type="match status" value="1"/>
</dbReference>
<dbReference type="PANTHER" id="PTHR30136">
    <property type="entry name" value="HELIX-TURN-HELIX TRANSCRIPTIONAL REGULATOR, ICLR FAMILY"/>
    <property type="match status" value="1"/>
</dbReference>
<evidence type="ECO:0000313" key="7">
    <source>
        <dbReference type="Proteomes" id="UP001596353"/>
    </source>
</evidence>
<evidence type="ECO:0000259" key="4">
    <source>
        <dbReference type="PROSITE" id="PS51077"/>
    </source>
</evidence>
<dbReference type="InterPro" id="IPR029016">
    <property type="entry name" value="GAF-like_dom_sf"/>
</dbReference>
<dbReference type="SUPFAM" id="SSF55781">
    <property type="entry name" value="GAF domain-like"/>
    <property type="match status" value="1"/>
</dbReference>
<name>A0ABW2BAU8_9RHOB</name>
<gene>
    <name evidence="6" type="ORF">ACFQFQ_28080</name>
</gene>
<dbReference type="EMBL" id="JBHSWG010000004">
    <property type="protein sequence ID" value="MFC6762538.1"/>
    <property type="molecule type" value="Genomic_DNA"/>
</dbReference>
<keyword evidence="7" id="KW-1185">Reference proteome</keyword>
<reference evidence="7" key="1">
    <citation type="journal article" date="2019" name="Int. J. Syst. Evol. Microbiol.">
        <title>The Global Catalogue of Microorganisms (GCM) 10K type strain sequencing project: providing services to taxonomists for standard genome sequencing and annotation.</title>
        <authorList>
            <consortium name="The Broad Institute Genomics Platform"/>
            <consortium name="The Broad Institute Genome Sequencing Center for Infectious Disease"/>
            <person name="Wu L."/>
            <person name="Ma J."/>
        </authorList>
    </citation>
    <scope>NUCLEOTIDE SEQUENCE [LARGE SCALE GENOMIC DNA]</scope>
    <source>
        <strain evidence="7">CCUG 66188</strain>
    </source>
</reference>
<dbReference type="InterPro" id="IPR005471">
    <property type="entry name" value="Tscrpt_reg_IclR_N"/>
</dbReference>
<evidence type="ECO:0000313" key="6">
    <source>
        <dbReference type="EMBL" id="MFC6762538.1"/>
    </source>
</evidence>
<dbReference type="Pfam" id="PF01614">
    <property type="entry name" value="IclR_C"/>
    <property type="match status" value="1"/>
</dbReference>
<evidence type="ECO:0000256" key="2">
    <source>
        <dbReference type="ARBA" id="ARBA00023125"/>
    </source>
</evidence>
<feature type="domain" description="IclR-ED" evidence="5">
    <location>
        <begin position="65"/>
        <end position="156"/>
    </location>
</feature>
<feature type="domain" description="HTH iclR-type" evidence="4">
    <location>
        <begin position="2"/>
        <end position="64"/>
    </location>
</feature>
<accession>A0ABW2BAU8</accession>
<dbReference type="InterPro" id="IPR050707">
    <property type="entry name" value="HTH_MetabolicPath_Reg"/>
</dbReference>